<comment type="caution">
    <text evidence="1">The sequence shown here is derived from an EMBL/GenBank/DDBJ whole genome shotgun (WGS) entry which is preliminary data.</text>
</comment>
<evidence type="ECO:0000313" key="1">
    <source>
        <dbReference type="EMBL" id="KAI7749934.1"/>
    </source>
</evidence>
<sequence>TTTNQPPIALKYLVLAPWVVKSTYDCVTSNANDLDLGLMLILPFLLLRALNNQFWISLSRYKTAKGKNRIVDKTIEFEQVDRERDWDDQILFNGILYYVAGAKHLPLWRLDGVIIVALLHAGVSPPPSFPLQPVSFSSSFLNRDGAHH</sequence>
<dbReference type="PANTHER" id="PTHR11863">
    <property type="entry name" value="STEROL DESATURASE"/>
    <property type="match status" value="1"/>
</dbReference>
<name>A0AAD5GQV4_AMBAR</name>
<protein>
    <submittedName>
        <fullName evidence="1">Uncharacterized protein</fullName>
    </submittedName>
</protein>
<dbReference type="EMBL" id="JAMZMK010006253">
    <property type="protein sequence ID" value="KAI7749934.1"/>
    <property type="molecule type" value="Genomic_DNA"/>
</dbReference>
<reference evidence="1" key="1">
    <citation type="submission" date="2022-06" db="EMBL/GenBank/DDBJ databases">
        <title>Uncovering the hologenomic basis of an extraordinary plant invasion.</title>
        <authorList>
            <person name="Bieker V.C."/>
            <person name="Martin M.D."/>
            <person name="Gilbert T."/>
            <person name="Hodgins K."/>
            <person name="Battlay P."/>
            <person name="Petersen B."/>
            <person name="Wilson J."/>
        </authorList>
    </citation>
    <scope>NUCLEOTIDE SEQUENCE</scope>
    <source>
        <strain evidence="1">AA19_3_7</strain>
        <tissue evidence="1">Leaf</tissue>
    </source>
</reference>
<feature type="non-terminal residue" evidence="1">
    <location>
        <position position="1"/>
    </location>
</feature>
<feature type="non-terminal residue" evidence="1">
    <location>
        <position position="148"/>
    </location>
</feature>
<dbReference type="AlphaFoldDB" id="A0AAD5GQV4"/>
<proteinExistence type="predicted"/>
<organism evidence="1 2">
    <name type="scientific">Ambrosia artemisiifolia</name>
    <name type="common">Common ragweed</name>
    <dbReference type="NCBI Taxonomy" id="4212"/>
    <lineage>
        <taxon>Eukaryota</taxon>
        <taxon>Viridiplantae</taxon>
        <taxon>Streptophyta</taxon>
        <taxon>Embryophyta</taxon>
        <taxon>Tracheophyta</taxon>
        <taxon>Spermatophyta</taxon>
        <taxon>Magnoliopsida</taxon>
        <taxon>eudicotyledons</taxon>
        <taxon>Gunneridae</taxon>
        <taxon>Pentapetalae</taxon>
        <taxon>asterids</taxon>
        <taxon>campanulids</taxon>
        <taxon>Asterales</taxon>
        <taxon>Asteraceae</taxon>
        <taxon>Asteroideae</taxon>
        <taxon>Heliantheae alliance</taxon>
        <taxon>Heliantheae</taxon>
        <taxon>Ambrosia</taxon>
    </lineage>
</organism>
<dbReference type="InterPro" id="IPR050307">
    <property type="entry name" value="Sterol_Desaturase_Related"/>
</dbReference>
<evidence type="ECO:0000313" key="2">
    <source>
        <dbReference type="Proteomes" id="UP001206925"/>
    </source>
</evidence>
<keyword evidence="2" id="KW-1185">Reference proteome</keyword>
<dbReference type="Proteomes" id="UP001206925">
    <property type="component" value="Unassembled WGS sequence"/>
</dbReference>
<gene>
    <name evidence="1" type="ORF">M8C21_024884</name>
</gene>
<accession>A0AAD5GQV4</accession>